<sequence length="194" mass="20630">MNQQSKVKEYLKSGFLKGVGLSVGFLSTSLFAAAAAMNVFSPGEVISSAEINQNFAIAAPEGAVMAFYLADCPEGWAVADGTNGTPDLRGRFIRGMDDVGVGAAGVDPDSATRALGDEQLDAFQSHLHWRNSSHHPEAYLHMSGGTLTYVVGPWSTVLATHTGEPSTHGTNGDPRTSTETRPRNVALIYCMRKN</sequence>
<comment type="caution">
    <text evidence="3">The sequence shown here is derived from an EMBL/GenBank/DDBJ whole genome shotgun (WGS) entry which is preliminary data.</text>
</comment>
<evidence type="ECO:0000256" key="1">
    <source>
        <dbReference type="SAM" id="MobiDB-lite"/>
    </source>
</evidence>
<accession>A0A833GXD6</accession>
<keyword evidence="2" id="KW-0812">Transmembrane</keyword>
<reference evidence="3 4" key="1">
    <citation type="submission" date="2019-10" db="EMBL/GenBank/DDBJ databases">
        <title>Extracellular Electron Transfer in a Candidatus Methanoperedens spp. Enrichment Culture.</title>
        <authorList>
            <person name="Berger S."/>
            <person name="Rangel Shaw D."/>
            <person name="Berben T."/>
            <person name="In 'T Zandt M."/>
            <person name="Frank J."/>
            <person name="Reimann J."/>
            <person name="Jetten M.S.M."/>
            <person name="Welte C.U."/>
        </authorList>
    </citation>
    <scope>NUCLEOTIDE SEQUENCE [LARGE SCALE GENOMIC DNA]</scope>
    <source>
        <strain evidence="3">SB12</strain>
    </source>
</reference>
<dbReference type="AlphaFoldDB" id="A0A833GXD6"/>
<evidence type="ECO:0000256" key="2">
    <source>
        <dbReference type="SAM" id="Phobius"/>
    </source>
</evidence>
<evidence type="ECO:0000313" key="3">
    <source>
        <dbReference type="EMBL" id="KAB2928984.1"/>
    </source>
</evidence>
<dbReference type="EMBL" id="WBUI01000040">
    <property type="protein sequence ID" value="KAB2928984.1"/>
    <property type="molecule type" value="Genomic_DNA"/>
</dbReference>
<feature type="region of interest" description="Disordered" evidence="1">
    <location>
        <begin position="160"/>
        <end position="180"/>
    </location>
</feature>
<keyword evidence="2" id="KW-0472">Membrane</keyword>
<protein>
    <submittedName>
        <fullName evidence="3">Tail fiber protein</fullName>
    </submittedName>
</protein>
<feature type="compositionally biased region" description="Polar residues" evidence="1">
    <location>
        <begin position="160"/>
        <end position="175"/>
    </location>
</feature>
<organism evidence="3 4">
    <name type="scientific">Leptonema illini</name>
    <dbReference type="NCBI Taxonomy" id="183"/>
    <lineage>
        <taxon>Bacteria</taxon>
        <taxon>Pseudomonadati</taxon>
        <taxon>Spirochaetota</taxon>
        <taxon>Spirochaetia</taxon>
        <taxon>Leptospirales</taxon>
        <taxon>Leptospiraceae</taxon>
        <taxon>Leptonema</taxon>
    </lineage>
</organism>
<dbReference type="SUPFAM" id="SSF88874">
    <property type="entry name" value="Receptor-binding domain of short tail fibre protein gp12"/>
    <property type="match status" value="1"/>
</dbReference>
<gene>
    <name evidence="3" type="ORF">F9K24_21300</name>
</gene>
<feature type="transmembrane region" description="Helical" evidence="2">
    <location>
        <begin position="21"/>
        <end position="40"/>
    </location>
</feature>
<keyword evidence="2" id="KW-1133">Transmembrane helix</keyword>
<dbReference type="Proteomes" id="UP000460298">
    <property type="component" value="Unassembled WGS sequence"/>
</dbReference>
<name>A0A833GXD6_9LEPT</name>
<evidence type="ECO:0000313" key="4">
    <source>
        <dbReference type="Proteomes" id="UP000460298"/>
    </source>
</evidence>
<proteinExistence type="predicted"/>